<gene>
    <name evidence="2" type="ORF">P9850_08455</name>
</gene>
<name>A0ABD5IWY4_9BACL</name>
<dbReference type="AlphaFoldDB" id="A0ABD5IWY4"/>
<evidence type="ECO:0000256" key="1">
    <source>
        <dbReference type="HAMAP-Rule" id="MF_01861"/>
    </source>
</evidence>
<proteinExistence type="inferred from homology"/>
<dbReference type="InterPro" id="IPR020908">
    <property type="entry name" value="UPF0738"/>
</dbReference>
<evidence type="ECO:0000313" key="3">
    <source>
        <dbReference type="Proteomes" id="UP001339962"/>
    </source>
</evidence>
<protein>
    <recommendedName>
        <fullName evidence="1">UPF0738 protein P9850_08455</fullName>
    </recommendedName>
</protein>
<comment type="similarity">
    <text evidence="1">Belongs to the UPF0738 family.</text>
</comment>
<dbReference type="Pfam" id="PF19785">
    <property type="entry name" value="UPF0738"/>
    <property type="match status" value="1"/>
</dbReference>
<sequence length="124" mass="14299">MRKKIMIQQVEKRNEQLWLLAEEPPFSLDNAAPKRYMLVDSDLLSFIYIMEAGDEFIYVVIPQPVWPEVKQALHQPLSVFLQCGAAKMELSGFQEELAYLVENIEGNANYGEEMEKAVKDVFLT</sequence>
<dbReference type="HAMAP" id="MF_01861">
    <property type="entry name" value="UPF0738"/>
    <property type="match status" value="1"/>
</dbReference>
<dbReference type="Proteomes" id="UP001339962">
    <property type="component" value="Unassembled WGS sequence"/>
</dbReference>
<dbReference type="RefSeq" id="WP_328218131.1">
    <property type="nucleotide sequence ID" value="NZ_JARTLI010000012.1"/>
</dbReference>
<evidence type="ECO:0000313" key="2">
    <source>
        <dbReference type="EMBL" id="MED5051886.1"/>
    </source>
</evidence>
<organism evidence="2 3">
    <name type="scientific">Anoxybacteroides rupiense</name>
    <dbReference type="NCBI Taxonomy" id="311460"/>
    <lineage>
        <taxon>Bacteria</taxon>
        <taxon>Bacillati</taxon>
        <taxon>Bacillota</taxon>
        <taxon>Bacilli</taxon>
        <taxon>Bacillales</taxon>
        <taxon>Anoxybacillaceae</taxon>
        <taxon>Anoxybacteroides</taxon>
    </lineage>
</organism>
<dbReference type="EMBL" id="JARTLI010000012">
    <property type="protein sequence ID" value="MED5051886.1"/>
    <property type="molecule type" value="Genomic_DNA"/>
</dbReference>
<reference evidence="2 3" key="1">
    <citation type="submission" date="2023-03" db="EMBL/GenBank/DDBJ databases">
        <title>Bacillus Genome Sequencing.</title>
        <authorList>
            <person name="Dunlap C."/>
        </authorList>
    </citation>
    <scope>NUCLEOTIDE SEQUENCE [LARGE SCALE GENOMIC DNA]</scope>
    <source>
        <strain evidence="2 3">NRS-38</strain>
    </source>
</reference>
<accession>A0ABD5IWY4</accession>
<comment type="caution">
    <text evidence="2">The sequence shown here is derived from an EMBL/GenBank/DDBJ whole genome shotgun (WGS) entry which is preliminary data.</text>
</comment>